<dbReference type="Gene3D" id="3.40.50.360">
    <property type="match status" value="1"/>
</dbReference>
<dbReference type="PANTHER" id="PTHR43278">
    <property type="entry name" value="NAD(P)H-DEPENDENT FMN-CONTAINING OXIDOREDUCTASE YWQN-RELATED"/>
    <property type="match status" value="1"/>
</dbReference>
<dbReference type="AlphaFoldDB" id="A0A0W8FFA5"/>
<sequence length="200" mass="21987">MMNTASPSLLGIDGSPRRGGNSEILLAHILRGAEEAGGVTEAVHLRDYQFSSCTGCEQCRRDGACTGLLDGMTLLYPKIIASQGLVLVSPTHNYNITALMKAFIDRLYCFYTFGDSRPRPWSSVLAKQGRRAIIAAICEQERTEDMGVTLDALRLPLLSHGYDITAEITVFRTFDRGAVRERSDVLEEAMEAGRRLLSSL</sequence>
<dbReference type="EMBL" id="LNQE01001277">
    <property type="protein sequence ID" value="KUG19548.1"/>
    <property type="molecule type" value="Genomic_DNA"/>
</dbReference>
<dbReference type="SUPFAM" id="SSF52218">
    <property type="entry name" value="Flavoproteins"/>
    <property type="match status" value="1"/>
</dbReference>
<dbReference type="PANTHER" id="PTHR43278:SF2">
    <property type="entry name" value="IRON-SULFUR FLAVOPROTEIN"/>
    <property type="match status" value="1"/>
</dbReference>
<reference evidence="4" key="1">
    <citation type="journal article" date="2015" name="Proc. Natl. Acad. Sci. U.S.A.">
        <title>Networks of energetic and metabolic interactions define dynamics in microbial communities.</title>
        <authorList>
            <person name="Embree M."/>
            <person name="Liu J.K."/>
            <person name="Al-Bassam M.M."/>
            <person name="Zengler K."/>
        </authorList>
    </citation>
    <scope>NUCLEOTIDE SEQUENCE</scope>
</reference>
<feature type="domain" description="NADPH-dependent FMN reductase-like" evidence="3">
    <location>
        <begin position="8"/>
        <end position="116"/>
    </location>
</feature>
<evidence type="ECO:0000313" key="4">
    <source>
        <dbReference type="EMBL" id="KUG19548.1"/>
    </source>
</evidence>
<comment type="caution">
    <text evidence="4">The sequence shown here is derived from an EMBL/GenBank/DDBJ whole genome shotgun (WGS) entry which is preliminary data.</text>
</comment>
<organism evidence="4">
    <name type="scientific">hydrocarbon metagenome</name>
    <dbReference type="NCBI Taxonomy" id="938273"/>
    <lineage>
        <taxon>unclassified sequences</taxon>
        <taxon>metagenomes</taxon>
        <taxon>ecological metagenomes</taxon>
    </lineage>
</organism>
<dbReference type="Pfam" id="PF03358">
    <property type="entry name" value="FMN_red"/>
    <property type="match status" value="1"/>
</dbReference>
<proteinExistence type="predicted"/>
<keyword evidence="2" id="KW-0288">FMN</keyword>
<protein>
    <submittedName>
        <fullName evidence="4">Iron-sulfur flavoprotein</fullName>
    </submittedName>
</protein>
<dbReference type="InterPro" id="IPR029039">
    <property type="entry name" value="Flavoprotein-like_sf"/>
</dbReference>
<keyword evidence="1" id="KW-0285">Flavoprotein</keyword>
<name>A0A0W8FFA5_9ZZZZ</name>
<dbReference type="InterPro" id="IPR051796">
    <property type="entry name" value="ISF_SsuE-like"/>
</dbReference>
<dbReference type="InterPro" id="IPR005025">
    <property type="entry name" value="FMN_Rdtase-like_dom"/>
</dbReference>
<evidence type="ECO:0000256" key="1">
    <source>
        <dbReference type="ARBA" id="ARBA00022630"/>
    </source>
</evidence>
<evidence type="ECO:0000256" key="2">
    <source>
        <dbReference type="ARBA" id="ARBA00022643"/>
    </source>
</evidence>
<accession>A0A0W8FFA5</accession>
<evidence type="ECO:0000259" key="3">
    <source>
        <dbReference type="Pfam" id="PF03358"/>
    </source>
</evidence>
<gene>
    <name evidence="4" type="ORF">ASZ90_010728</name>
</gene>
<dbReference type="GO" id="GO:0016491">
    <property type="term" value="F:oxidoreductase activity"/>
    <property type="evidence" value="ECO:0007669"/>
    <property type="project" value="InterPro"/>
</dbReference>